<name>A0A7W3MVV8_9ACTN</name>
<keyword evidence="3" id="KW-1185">Reference proteome</keyword>
<comment type="caution">
    <text evidence="2">The sequence shown here is derived from an EMBL/GenBank/DDBJ whole genome shotgun (WGS) entry which is preliminary data.</text>
</comment>
<dbReference type="AlphaFoldDB" id="A0A7W3MVV8"/>
<dbReference type="EMBL" id="JACJII010000001">
    <property type="protein sequence ID" value="MBA9002860.1"/>
    <property type="molecule type" value="Genomic_DNA"/>
</dbReference>
<feature type="compositionally biased region" description="Polar residues" evidence="1">
    <location>
        <begin position="485"/>
        <end position="501"/>
    </location>
</feature>
<evidence type="ECO:0000256" key="1">
    <source>
        <dbReference type="SAM" id="MobiDB-lite"/>
    </source>
</evidence>
<sequence length="501" mass="54129">MATFGELFTTADGHLAQAATVLDRPEAERQLHHPATVDELARLTGILARYGDRITEGFGLPSSDTEAVRAAARSFTRDLHQARRILGEPEWREPNGPDLAWTLRAASTTLGCGLDLLTSHTTPAQTQPPTANATVITSPEASAALLHRLGHHARTVAHLAERSTPHARQATHPLLEAATRTAHLHPAKALALEGMRLRQTGQRIPPITGENTTQLLHGIHVSAQRLRNLDTLAGTTTWRYLATAAAITCRLSSHLTGVITRRLRDLGHPNQALQFVPAGHDIRTLGRKWQAIAREWTTLTETRTTPGNAPVAVDASDLIIRLGRLIYTDPAWTPGPKGRNEVIPPEHLVSDVTQAARLGLAVLRSVEACTVLAAAHHTAVTDATKIALMRRKLPRYAGHRIPAAGRTIRARYDNTHQHGQKTTTTIGKALLAITPDRSPLAAETALILHRATAPTSHESPAALAAQSFPTVITQALQALNKHATTDSPPTNNPSQGPRRTR</sequence>
<evidence type="ECO:0000313" key="3">
    <source>
        <dbReference type="Proteomes" id="UP000539313"/>
    </source>
</evidence>
<dbReference type="Proteomes" id="UP000539313">
    <property type="component" value="Unassembled WGS sequence"/>
</dbReference>
<evidence type="ECO:0000313" key="2">
    <source>
        <dbReference type="EMBL" id="MBA9002860.1"/>
    </source>
</evidence>
<gene>
    <name evidence="2" type="ORF">HNR21_001742</name>
</gene>
<feature type="region of interest" description="Disordered" evidence="1">
    <location>
        <begin position="480"/>
        <end position="501"/>
    </location>
</feature>
<proteinExistence type="predicted"/>
<accession>A0A7W3MVV8</accession>
<dbReference type="RefSeq" id="WP_182704780.1">
    <property type="nucleotide sequence ID" value="NZ_JACJII010000001.1"/>
</dbReference>
<organism evidence="2 3">
    <name type="scientific">Thermomonospora cellulosilytica</name>
    <dbReference type="NCBI Taxonomy" id="1411118"/>
    <lineage>
        <taxon>Bacteria</taxon>
        <taxon>Bacillati</taxon>
        <taxon>Actinomycetota</taxon>
        <taxon>Actinomycetes</taxon>
        <taxon>Streptosporangiales</taxon>
        <taxon>Thermomonosporaceae</taxon>
        <taxon>Thermomonospora</taxon>
    </lineage>
</organism>
<protein>
    <submittedName>
        <fullName evidence="2">Uncharacterized protein</fullName>
    </submittedName>
</protein>
<reference evidence="2 3" key="1">
    <citation type="submission" date="2020-08" db="EMBL/GenBank/DDBJ databases">
        <title>Sequencing the genomes of 1000 actinobacteria strains.</title>
        <authorList>
            <person name="Klenk H.-P."/>
        </authorList>
    </citation>
    <scope>NUCLEOTIDE SEQUENCE [LARGE SCALE GENOMIC DNA]</scope>
    <source>
        <strain evidence="2 3">DSM 45823</strain>
    </source>
</reference>